<keyword evidence="3" id="KW-0472">Membrane</keyword>
<dbReference type="PANTHER" id="PTHR31571">
    <property type="entry name" value="ALTERED INHERITANCE OF MITOCHONDRIA PROTEIN 6"/>
    <property type="match status" value="1"/>
</dbReference>
<dbReference type="InterPro" id="IPR017946">
    <property type="entry name" value="PLC-like_Pdiesterase_TIM-brl"/>
</dbReference>
<name>A0A9P5E7H9_9HYPO</name>
<keyword evidence="5" id="KW-1185">Reference proteome</keyword>
<accession>A0A9P5E7H9</accession>
<keyword evidence="3" id="KW-0812">Transmembrane</keyword>
<dbReference type="EMBL" id="LUFC02001016">
    <property type="protein sequence ID" value="KAF4487988.1"/>
    <property type="molecule type" value="Genomic_DNA"/>
</dbReference>
<feature type="transmembrane region" description="Helical" evidence="3">
    <location>
        <begin position="21"/>
        <end position="46"/>
    </location>
</feature>
<proteinExistence type="inferred from homology"/>
<protein>
    <recommendedName>
        <fullName evidence="2">Altered inheritance of mitochondria protein 6</fullName>
    </recommendedName>
</protein>
<dbReference type="AlphaFoldDB" id="A0A9P5E7H9"/>
<reference evidence="4" key="1">
    <citation type="submission" date="2020-01" db="EMBL/GenBank/DDBJ databases">
        <title>Identification and distribution of gene clusters putatively required for synthesis of sphingolipid metabolism inhibitors in phylogenetically diverse species of the filamentous fungus Fusarium.</title>
        <authorList>
            <person name="Kim H.-S."/>
            <person name="Busman M."/>
            <person name="Brown D.W."/>
            <person name="Divon H."/>
            <person name="Uhlig S."/>
            <person name="Proctor R.H."/>
        </authorList>
    </citation>
    <scope>NUCLEOTIDE SEQUENCE</scope>
    <source>
        <strain evidence="4">NRRL 31653</strain>
    </source>
</reference>
<dbReference type="OrthoDB" id="4153866at2759"/>
<dbReference type="SUPFAM" id="SSF51695">
    <property type="entry name" value="PLC-like phosphodiesterases"/>
    <property type="match status" value="1"/>
</dbReference>
<gene>
    <name evidence="4" type="ORF">FAGAP_11153</name>
</gene>
<keyword evidence="3" id="KW-1133">Transmembrane helix</keyword>
<evidence type="ECO:0000256" key="3">
    <source>
        <dbReference type="SAM" id="Phobius"/>
    </source>
</evidence>
<dbReference type="Proteomes" id="UP000737391">
    <property type="component" value="Unassembled WGS sequence"/>
</dbReference>
<dbReference type="Gene3D" id="3.20.20.190">
    <property type="entry name" value="Phosphatidylinositol (PI) phosphodiesterase"/>
    <property type="match status" value="1"/>
</dbReference>
<dbReference type="GO" id="GO:0006629">
    <property type="term" value="P:lipid metabolic process"/>
    <property type="evidence" value="ECO:0007669"/>
    <property type="project" value="InterPro"/>
</dbReference>
<evidence type="ECO:0000256" key="2">
    <source>
        <dbReference type="ARBA" id="ARBA00014286"/>
    </source>
</evidence>
<dbReference type="InterPro" id="IPR051236">
    <property type="entry name" value="HAT_RTT109-like"/>
</dbReference>
<dbReference type="GO" id="GO:0008081">
    <property type="term" value="F:phosphoric diester hydrolase activity"/>
    <property type="evidence" value="ECO:0007669"/>
    <property type="project" value="InterPro"/>
</dbReference>
<comment type="similarity">
    <text evidence="1">Belongs to the AIM6 family.</text>
</comment>
<organism evidence="4 5">
    <name type="scientific">Fusarium agapanthi</name>
    <dbReference type="NCBI Taxonomy" id="1803897"/>
    <lineage>
        <taxon>Eukaryota</taxon>
        <taxon>Fungi</taxon>
        <taxon>Dikarya</taxon>
        <taxon>Ascomycota</taxon>
        <taxon>Pezizomycotina</taxon>
        <taxon>Sordariomycetes</taxon>
        <taxon>Hypocreomycetidae</taxon>
        <taxon>Hypocreales</taxon>
        <taxon>Nectriaceae</taxon>
        <taxon>Fusarium</taxon>
        <taxon>Fusarium fujikuroi species complex</taxon>
    </lineage>
</organism>
<evidence type="ECO:0000256" key="1">
    <source>
        <dbReference type="ARBA" id="ARBA00008858"/>
    </source>
</evidence>
<comment type="caution">
    <text evidence="4">The sequence shown here is derived from an EMBL/GenBank/DDBJ whole genome shotgun (WGS) entry which is preliminary data.</text>
</comment>
<evidence type="ECO:0000313" key="4">
    <source>
        <dbReference type="EMBL" id="KAF4487988.1"/>
    </source>
</evidence>
<evidence type="ECO:0000313" key="5">
    <source>
        <dbReference type="Proteomes" id="UP000737391"/>
    </source>
</evidence>
<dbReference type="PANTHER" id="PTHR31571:SF1">
    <property type="entry name" value="ALTERED INHERITANCE OF MITOCHONDRIA PROTEIN 6"/>
    <property type="match status" value="1"/>
</dbReference>
<sequence length="329" mass="36600">MVSRNGVPRLRARRNPYILAFGMTVAAISSIALMFAAILATTSMIWPYTPEVQAGSLHIRRDSGPDDPIPIPCHSHNDYWRPKPFTDAITAGCIGIEADVWKVRDELMVGHAKGDLSAKKTLTSMYIQPLVNLLKVRNQDRDPGLLPQGVYNREPDQTVVLLVDLKSNPDTTWPLLLEKLDPLRQRGWLSHVSDGKFVSRPITVVATGKTEFRLVKDANPSHDVFFDAPLKSLAEGQYDKTNSYYASTSLKNSLGNLLGPGKLGLIRNQIAQAHSRGLLVRYWGMPPMVSPTVQRQVDKKLLNEGVDVINVDSLKQAKRTLAEMRQSND</sequence>